<dbReference type="FunFam" id="3.40.50.11660:FF:000002">
    <property type="entry name" value="Alpha-(1,3)-fucosyltransferase"/>
    <property type="match status" value="1"/>
</dbReference>
<evidence type="ECO:0000256" key="5">
    <source>
        <dbReference type="ARBA" id="ARBA00022679"/>
    </source>
</evidence>
<evidence type="ECO:0000259" key="13">
    <source>
        <dbReference type="Pfam" id="PF00852"/>
    </source>
</evidence>
<evidence type="ECO:0000256" key="6">
    <source>
        <dbReference type="ARBA" id="ARBA00022692"/>
    </source>
</evidence>
<evidence type="ECO:0000313" key="15">
    <source>
        <dbReference type="EMBL" id="KAL3101191.1"/>
    </source>
</evidence>
<dbReference type="InterPro" id="IPR038577">
    <property type="entry name" value="GT10-like_C_sf"/>
</dbReference>
<evidence type="ECO:0000256" key="2">
    <source>
        <dbReference type="ARBA" id="ARBA00004922"/>
    </source>
</evidence>
<accession>A0ABD2KE63</accession>
<feature type="region of interest" description="Disordered" evidence="12">
    <location>
        <begin position="1"/>
        <end position="22"/>
    </location>
</feature>
<dbReference type="SUPFAM" id="SSF53756">
    <property type="entry name" value="UDP-Glycosyltransferase/glycogen phosphorylase"/>
    <property type="match status" value="1"/>
</dbReference>
<dbReference type="PANTHER" id="PTHR11929">
    <property type="entry name" value="ALPHA- 1,3 -FUCOSYLTRANSFERASE"/>
    <property type="match status" value="1"/>
</dbReference>
<keyword evidence="11" id="KW-0333">Golgi apparatus</keyword>
<evidence type="ECO:0000259" key="14">
    <source>
        <dbReference type="Pfam" id="PF17039"/>
    </source>
</evidence>
<dbReference type="InterPro" id="IPR055270">
    <property type="entry name" value="Glyco_tran_10_C"/>
</dbReference>
<dbReference type="EMBL" id="JBICCN010000027">
    <property type="protein sequence ID" value="KAL3101191.1"/>
    <property type="molecule type" value="Genomic_DNA"/>
</dbReference>
<dbReference type="EC" id="2.4.1.-" evidence="11"/>
<keyword evidence="9 11" id="KW-0472">Membrane</keyword>
<reference evidence="15 16" key="1">
    <citation type="submission" date="2024-10" db="EMBL/GenBank/DDBJ databases">
        <authorList>
            <person name="Kim D."/>
        </authorList>
    </citation>
    <scope>NUCLEOTIDE SEQUENCE [LARGE SCALE GENOMIC DNA]</scope>
    <source>
        <strain evidence="15">Taebaek</strain>
    </source>
</reference>
<evidence type="ECO:0000313" key="16">
    <source>
        <dbReference type="Proteomes" id="UP001620645"/>
    </source>
</evidence>
<keyword evidence="6 11" id="KW-0812">Transmembrane</keyword>
<evidence type="ECO:0000256" key="1">
    <source>
        <dbReference type="ARBA" id="ARBA00004447"/>
    </source>
</evidence>
<comment type="caution">
    <text evidence="15">The sequence shown here is derived from an EMBL/GenBank/DDBJ whole genome shotgun (WGS) entry which is preliminary data.</text>
</comment>
<evidence type="ECO:0000256" key="10">
    <source>
        <dbReference type="ARBA" id="ARBA00023180"/>
    </source>
</evidence>
<keyword evidence="4 11" id="KW-0328">Glycosyltransferase</keyword>
<evidence type="ECO:0000256" key="9">
    <source>
        <dbReference type="ARBA" id="ARBA00023136"/>
    </source>
</evidence>
<keyword evidence="10" id="KW-0325">Glycoprotein</keyword>
<dbReference type="Gene3D" id="3.40.50.11660">
    <property type="entry name" value="Glycosyl transferase family 10, C-terminal domain"/>
    <property type="match status" value="1"/>
</dbReference>
<evidence type="ECO:0000256" key="12">
    <source>
        <dbReference type="SAM" id="MobiDB-lite"/>
    </source>
</evidence>
<comment type="similarity">
    <text evidence="3 11">Belongs to the glycosyltransferase 10 family.</text>
</comment>
<organism evidence="15 16">
    <name type="scientific">Heterodera schachtii</name>
    <name type="common">Sugarbeet cyst nematode worm</name>
    <name type="synonym">Tylenchus schachtii</name>
    <dbReference type="NCBI Taxonomy" id="97005"/>
    <lineage>
        <taxon>Eukaryota</taxon>
        <taxon>Metazoa</taxon>
        <taxon>Ecdysozoa</taxon>
        <taxon>Nematoda</taxon>
        <taxon>Chromadorea</taxon>
        <taxon>Rhabditida</taxon>
        <taxon>Tylenchina</taxon>
        <taxon>Tylenchomorpha</taxon>
        <taxon>Tylenchoidea</taxon>
        <taxon>Heteroderidae</taxon>
        <taxon>Heteroderinae</taxon>
        <taxon>Heterodera</taxon>
    </lineage>
</organism>
<feature type="domain" description="Fucosyltransferase C-terminal" evidence="13">
    <location>
        <begin position="223"/>
        <end position="390"/>
    </location>
</feature>
<feature type="domain" description="Fucosyltransferase N-terminal" evidence="14">
    <location>
        <begin position="86"/>
        <end position="202"/>
    </location>
</feature>
<protein>
    <recommendedName>
        <fullName evidence="11">Fucosyltransferase</fullName>
        <ecNumber evidence="11">2.4.1.-</ecNumber>
    </recommendedName>
</protein>
<gene>
    <name evidence="15" type="ORF">niasHS_001651</name>
</gene>
<feature type="transmembrane region" description="Helical" evidence="11">
    <location>
        <begin position="39"/>
        <end position="58"/>
    </location>
</feature>
<keyword evidence="5 11" id="KW-0808">Transferase</keyword>
<dbReference type="GO" id="GO:0008417">
    <property type="term" value="F:fucosyltransferase activity"/>
    <property type="evidence" value="ECO:0007669"/>
    <property type="project" value="UniProtKB-ARBA"/>
</dbReference>
<dbReference type="PANTHER" id="PTHR11929:SF241">
    <property type="entry name" value="ALPHA-(1,3)-FUCOSYLTRANSFERASE FUT-3"/>
    <property type="match status" value="1"/>
</dbReference>
<keyword evidence="7" id="KW-0735">Signal-anchor</keyword>
<dbReference type="InterPro" id="IPR001503">
    <property type="entry name" value="Glyco_trans_10"/>
</dbReference>
<dbReference type="AlphaFoldDB" id="A0ABD2KE63"/>
<evidence type="ECO:0000256" key="4">
    <source>
        <dbReference type="ARBA" id="ARBA00022676"/>
    </source>
</evidence>
<evidence type="ECO:0000256" key="7">
    <source>
        <dbReference type="ARBA" id="ARBA00022968"/>
    </source>
</evidence>
<dbReference type="Pfam" id="PF00852">
    <property type="entry name" value="Glyco_transf_10"/>
    <property type="match status" value="1"/>
</dbReference>
<dbReference type="Proteomes" id="UP001620645">
    <property type="component" value="Unassembled WGS sequence"/>
</dbReference>
<keyword evidence="16" id="KW-1185">Reference proteome</keyword>
<keyword evidence="8 11" id="KW-1133">Transmembrane helix</keyword>
<name>A0ABD2KE63_HETSC</name>
<sequence>MQSDSVQLVECSSSSHNRPPSPTDIRWPLSAKSAQMFKWHFLFLFLAFSVVLLCWVLYVNACDDFMFQFKNDSSQNSSDDYAFPTKPVILMWTSVFGQKSLKLGPGCPFFDQCFFTYQRRALAHADAVIYHVPDIKWTSDERPDFPEQILMPANVGNVFLTQENPSALRDYHHAEKLRKAAPNFFHWTMTYLHSSDFVMPYGGFWISPEETLRLGFSDKIMRGAVWFVSNCRTESKRELAVDALSKHMLISIGGKCAKTEQGKKLCPRNATSCDHVFSAHYFFIAAENDICKDYVTEKYWDRYHLPSVPIVMRKHIYEGIVPNNSFIAMDQFESPKAMADHLNFLMDNPDEYLKYFEWRAQNWSIAPWNHRDFLMAQCALCERLLRNRNQSSPTKPTTLNAVEWFERNSKCEGDKFANQWANGK</sequence>
<dbReference type="GO" id="GO:0032580">
    <property type="term" value="C:Golgi cisterna membrane"/>
    <property type="evidence" value="ECO:0007669"/>
    <property type="project" value="UniProtKB-SubCell"/>
</dbReference>
<evidence type="ECO:0000256" key="8">
    <source>
        <dbReference type="ARBA" id="ARBA00022989"/>
    </source>
</evidence>
<evidence type="ECO:0000256" key="3">
    <source>
        <dbReference type="ARBA" id="ARBA00008919"/>
    </source>
</evidence>
<comment type="subcellular location">
    <subcellularLocation>
        <location evidence="1 11">Golgi apparatus</location>
        <location evidence="1 11">Golgi stack membrane</location>
        <topology evidence="1 11">Single-pass type II membrane protein</topology>
    </subcellularLocation>
</comment>
<proteinExistence type="inferred from homology"/>
<dbReference type="InterPro" id="IPR031481">
    <property type="entry name" value="Glyco_tran_10_N"/>
</dbReference>
<evidence type="ECO:0000256" key="11">
    <source>
        <dbReference type="RuleBase" id="RU003832"/>
    </source>
</evidence>
<feature type="compositionally biased region" description="Polar residues" evidence="12">
    <location>
        <begin position="1"/>
        <end position="18"/>
    </location>
</feature>
<dbReference type="Pfam" id="PF17039">
    <property type="entry name" value="Glyco_tran_10_N"/>
    <property type="match status" value="1"/>
</dbReference>
<comment type="pathway">
    <text evidence="2">Protein modification; protein glycosylation.</text>
</comment>